<keyword evidence="1" id="KW-0808">Transferase</keyword>
<dbReference type="RefSeq" id="WP_008082661.1">
    <property type="nucleotide sequence ID" value="NC_013926.1"/>
</dbReference>
<dbReference type="PANTHER" id="PTHR19136:SF81">
    <property type="entry name" value="MOLYBDENUM COFACTOR GUANYLYLTRANSFERASE"/>
    <property type="match status" value="1"/>
</dbReference>
<dbReference type="GO" id="GO:0016779">
    <property type="term" value="F:nucleotidyltransferase activity"/>
    <property type="evidence" value="ECO:0007669"/>
    <property type="project" value="UniProtKB-ARBA"/>
</dbReference>
<keyword evidence="4" id="KW-1185">Reference proteome</keyword>
<protein>
    <submittedName>
        <fullName evidence="3">Molybdopterin-guanine dinucleotide biosynthesis protein A</fullName>
    </submittedName>
</protein>
<dbReference type="SUPFAM" id="SSF53448">
    <property type="entry name" value="Nucleotide-diphospho-sugar transferases"/>
    <property type="match status" value="1"/>
</dbReference>
<evidence type="ECO:0000313" key="4">
    <source>
        <dbReference type="Proteomes" id="UP000001400"/>
    </source>
</evidence>
<dbReference type="PANTHER" id="PTHR19136">
    <property type="entry name" value="MOLYBDENUM COFACTOR GUANYLYLTRANSFERASE"/>
    <property type="match status" value="1"/>
</dbReference>
<dbReference type="STRING" id="439481.Aboo_0805"/>
<gene>
    <name evidence="3" type="ordered locus">Aboo_0805</name>
</gene>
<proteinExistence type="predicted"/>
<evidence type="ECO:0000313" key="3">
    <source>
        <dbReference type="EMBL" id="ADD08614.1"/>
    </source>
</evidence>
<dbReference type="InterPro" id="IPR029044">
    <property type="entry name" value="Nucleotide-diphossugar_trans"/>
</dbReference>
<dbReference type="AlphaFoldDB" id="B5IAM6"/>
<dbReference type="Proteomes" id="UP000001400">
    <property type="component" value="Chromosome"/>
</dbReference>
<evidence type="ECO:0000259" key="2">
    <source>
        <dbReference type="Pfam" id="PF12804"/>
    </source>
</evidence>
<organism evidence="3 4">
    <name type="scientific">Aciduliprofundum boonei (strain DSM 19572 / T469)</name>
    <dbReference type="NCBI Taxonomy" id="439481"/>
    <lineage>
        <taxon>Archaea</taxon>
        <taxon>Methanobacteriati</taxon>
        <taxon>Thermoplasmatota</taxon>
        <taxon>DHVE2 group</taxon>
        <taxon>Candidatus Aciduliprofundum</taxon>
    </lineage>
</organism>
<dbReference type="EMBL" id="CP001941">
    <property type="protein sequence ID" value="ADD08614.1"/>
    <property type="molecule type" value="Genomic_DNA"/>
</dbReference>
<dbReference type="eggNOG" id="arCOG01872">
    <property type="taxonomic scope" value="Archaea"/>
</dbReference>
<dbReference type="KEGG" id="abi:Aboo_0805"/>
<evidence type="ECO:0000256" key="1">
    <source>
        <dbReference type="ARBA" id="ARBA00022679"/>
    </source>
</evidence>
<reference evidence="3" key="1">
    <citation type="submission" date="2010-02" db="EMBL/GenBank/DDBJ databases">
        <title>Complete sequence of Aciduliprofundum boonei T469.</title>
        <authorList>
            <consortium name="US DOE Joint Genome Institute"/>
            <person name="Lucas S."/>
            <person name="Copeland A."/>
            <person name="Lapidus A."/>
            <person name="Cheng J.-F."/>
            <person name="Bruce D."/>
            <person name="Goodwin L."/>
            <person name="Pitluck S."/>
            <person name="Saunders E."/>
            <person name="Detter J.C."/>
            <person name="Han C."/>
            <person name="Tapia R."/>
            <person name="Land M."/>
            <person name="Hauser L."/>
            <person name="Kyrpides N."/>
            <person name="Mikhailova N."/>
            <person name="Flores G."/>
            <person name="Reysenbach A.-L."/>
            <person name="Woyke T."/>
        </authorList>
    </citation>
    <scope>NUCLEOTIDE SEQUENCE</scope>
    <source>
        <strain evidence="3">T469</strain>
    </source>
</reference>
<sequence>MRAYVLVGKSSRLPKKHLIEVIPGKRLIDLVVENLQSIGFEVVIYSKISLDVNVPVIKDRTSWILESVCSLFDFDNEFLVFGGDMPLVRREAIIMLFEQWDGENGMVPRWSDTGYLEPLHSIYTKRMLPCLCSAKSLTKGIEKCSAVKFVPAEKMPKETFFNVNTNEDLEKLRSMISHLFAKDK</sequence>
<accession>B5IAM6</accession>
<dbReference type="Gene3D" id="3.90.550.10">
    <property type="entry name" value="Spore Coat Polysaccharide Biosynthesis Protein SpsA, Chain A"/>
    <property type="match status" value="1"/>
</dbReference>
<dbReference type="HOGENOM" id="CLU_1500222_0_0_2"/>
<feature type="domain" description="MobA-like NTP transferase" evidence="2">
    <location>
        <begin position="8"/>
        <end position="134"/>
    </location>
</feature>
<name>B5IAM6_ACIB4</name>
<dbReference type="OrthoDB" id="28434at2157"/>
<dbReference type="GeneID" id="8827755"/>
<dbReference type="InterPro" id="IPR025877">
    <property type="entry name" value="MobA-like_NTP_Trfase"/>
</dbReference>
<dbReference type="Pfam" id="PF12804">
    <property type="entry name" value="NTP_transf_3"/>
    <property type="match status" value="1"/>
</dbReference>